<dbReference type="InterPro" id="IPR005297">
    <property type="entry name" value="Lipoprotein_repeat"/>
</dbReference>
<dbReference type="PANTHER" id="PTHR39335:SF1">
    <property type="entry name" value="BLL4220 PROTEIN"/>
    <property type="match status" value="1"/>
</dbReference>
<keyword evidence="4" id="KW-1185">Reference proteome</keyword>
<protein>
    <recommendedName>
        <fullName evidence="5">Lipoprotein with Yx(FWY)xxD motif</fullName>
    </recommendedName>
</protein>
<dbReference type="Pfam" id="PF03640">
    <property type="entry name" value="Lipoprotein_15"/>
    <property type="match status" value="2"/>
</dbReference>
<evidence type="ECO:0000313" key="3">
    <source>
        <dbReference type="EMBL" id="MFM1730062.1"/>
    </source>
</evidence>
<comment type="caution">
    <text evidence="3">The sequence shown here is derived from an EMBL/GenBank/DDBJ whole genome shotgun (WGS) entry which is preliminary data.</text>
</comment>
<reference evidence="3 4" key="1">
    <citation type="submission" date="2023-11" db="EMBL/GenBank/DDBJ databases">
        <authorList>
            <person name="Val-Calvo J."/>
            <person name="Scortti M."/>
            <person name="Vazquez-Boland J."/>
        </authorList>
    </citation>
    <scope>NUCLEOTIDE SEQUENCE [LARGE SCALE GENOMIC DNA]</scope>
    <source>
        <strain evidence="3 4">DSM 46662</strain>
    </source>
</reference>
<accession>A0ABW9FXH8</accession>
<name>A0ABW9FXH8_9NOCA</name>
<dbReference type="PROSITE" id="PS51257">
    <property type="entry name" value="PROKAR_LIPOPROTEIN"/>
    <property type="match status" value="1"/>
</dbReference>
<feature type="compositionally biased region" description="Low complexity" evidence="1">
    <location>
        <begin position="35"/>
        <end position="57"/>
    </location>
</feature>
<dbReference type="RefSeq" id="WP_348603196.1">
    <property type="nucleotide sequence ID" value="NZ_CP157276.1"/>
</dbReference>
<gene>
    <name evidence="3" type="ORF">ABEU19_003583</name>
</gene>
<evidence type="ECO:0000256" key="2">
    <source>
        <dbReference type="SAM" id="SignalP"/>
    </source>
</evidence>
<proteinExistence type="predicted"/>
<dbReference type="Proteomes" id="UP001629744">
    <property type="component" value="Unassembled WGS sequence"/>
</dbReference>
<feature type="chain" id="PRO_5047346433" description="Lipoprotein with Yx(FWY)xxD motif" evidence="2">
    <location>
        <begin position="27"/>
        <end position="168"/>
    </location>
</feature>
<organism evidence="3 4">
    <name type="scientific">Prescottella soli</name>
    <dbReference type="NCBI Taxonomy" id="1543852"/>
    <lineage>
        <taxon>Bacteria</taxon>
        <taxon>Bacillati</taxon>
        <taxon>Actinomycetota</taxon>
        <taxon>Actinomycetes</taxon>
        <taxon>Mycobacteriales</taxon>
        <taxon>Nocardiaceae</taxon>
        <taxon>Prescottella</taxon>
    </lineage>
</organism>
<sequence length="168" mass="16613">MMAKRAILAALGIGAAVVVTGCSSSAEPAAPADGTSSSAPQSTAAQAAAESTTAPAAGPELVARDTALGTVLTDGDGFTLYTFDEDTPAEITCVGQCAEIWPPSLGAPQAANPLPGSLGTMARPDGSQQATYDGHPLYRFAKDTAPGQTSGDGVKGTWHVVVVDPAAG</sequence>
<evidence type="ECO:0008006" key="5">
    <source>
        <dbReference type="Google" id="ProtNLM"/>
    </source>
</evidence>
<dbReference type="EMBL" id="JBDLNU010000004">
    <property type="protein sequence ID" value="MFM1730062.1"/>
    <property type="molecule type" value="Genomic_DNA"/>
</dbReference>
<feature type="region of interest" description="Disordered" evidence="1">
    <location>
        <begin position="25"/>
        <end position="60"/>
    </location>
</feature>
<dbReference type="PANTHER" id="PTHR39335">
    <property type="entry name" value="BLL4220 PROTEIN"/>
    <property type="match status" value="1"/>
</dbReference>
<evidence type="ECO:0000256" key="1">
    <source>
        <dbReference type="SAM" id="MobiDB-lite"/>
    </source>
</evidence>
<feature type="signal peptide" evidence="2">
    <location>
        <begin position="1"/>
        <end position="26"/>
    </location>
</feature>
<evidence type="ECO:0000313" key="4">
    <source>
        <dbReference type="Proteomes" id="UP001629744"/>
    </source>
</evidence>
<keyword evidence="2" id="KW-0732">Signal</keyword>